<name>A0AC61QIA8_9BACT</name>
<evidence type="ECO:0000313" key="2">
    <source>
        <dbReference type="Proteomes" id="UP000294588"/>
    </source>
</evidence>
<dbReference type="EMBL" id="SMOG01000020">
    <property type="protein sequence ID" value="TDF72695.1"/>
    <property type="molecule type" value="Genomic_DNA"/>
</dbReference>
<protein>
    <submittedName>
        <fullName evidence="1">Tyrosine recombinase</fullName>
    </submittedName>
</protein>
<dbReference type="Proteomes" id="UP000294588">
    <property type="component" value="Unassembled WGS sequence"/>
</dbReference>
<gene>
    <name evidence="1" type="ORF">E0946_05750</name>
</gene>
<sequence>MSTSPKNRQTIRLANDDKLNAELISHLNSFVYYLTVEKGMAENSVESYRRDVRDFLEYNPKPLSEYTAQDITGYLTDLMEAGLVNTSVARKRVALKQFFTFLEDNGENIQVDFAQVPKIKIGQHLPDYLDVETMLKLLDGLPTSTPLEKRNKVMLELLYATGMRISELLNLTIHDINFSEQVILVRGKGSKQRFVPFVDSVAVLLQEYIKDVRPVLLKFEHTDILFLNNRSQKLSRMGFWKILRKITQEAGLKQEITPHTFRHSFATHLLEAGINLRIVQALLGHSSLNTTQIYTHINTRYLVETHRMYHPRA</sequence>
<organism evidence="1 2">
    <name type="scientific">Candidatus Syntrophosphaera thermopropionivorans</name>
    <dbReference type="NCBI Taxonomy" id="2593015"/>
    <lineage>
        <taxon>Bacteria</taxon>
        <taxon>Pseudomonadati</taxon>
        <taxon>Candidatus Cloacimonadota</taxon>
        <taxon>Candidatus Cloacimonadia</taxon>
        <taxon>Candidatus Cloacimonadales</taxon>
        <taxon>Candidatus Cloacimonadaceae</taxon>
        <taxon>Candidatus Syntrophosphaera</taxon>
    </lineage>
</organism>
<comment type="caution">
    <text evidence="1">The sequence shown here is derived from an EMBL/GenBank/DDBJ whole genome shotgun (WGS) entry which is preliminary data.</text>
</comment>
<reference evidence="1" key="1">
    <citation type="submission" date="2019-03" db="EMBL/GenBank/DDBJ databases">
        <title>Candidatus Syntrophosphaera thermopropionivorans: a novel player in syntrophic propionate oxidation during anaerobic digestion.</title>
        <authorList>
            <person name="Dyksma S."/>
        </authorList>
    </citation>
    <scope>NUCLEOTIDE SEQUENCE</scope>
    <source>
        <strain evidence="1">W5</strain>
    </source>
</reference>
<keyword evidence="2" id="KW-1185">Reference proteome</keyword>
<proteinExistence type="predicted"/>
<accession>A0AC61QIA8</accession>
<evidence type="ECO:0000313" key="1">
    <source>
        <dbReference type="EMBL" id="TDF72695.1"/>
    </source>
</evidence>